<gene>
    <name evidence="2" type="ORF">Airi01_098420</name>
</gene>
<reference evidence="2" key="1">
    <citation type="submission" date="2023-03" db="EMBL/GenBank/DDBJ databases">
        <title>Actinoallomurus iriomotensis NBRC 103681.</title>
        <authorList>
            <person name="Ichikawa N."/>
            <person name="Sato H."/>
            <person name="Tonouchi N."/>
        </authorList>
    </citation>
    <scope>NUCLEOTIDE SEQUENCE</scope>
    <source>
        <strain evidence="2">NBRC 103681</strain>
    </source>
</reference>
<dbReference type="RefSeq" id="WP_285636200.1">
    <property type="nucleotide sequence ID" value="NZ_BSTJ01000020.1"/>
</dbReference>
<dbReference type="Proteomes" id="UP001165135">
    <property type="component" value="Unassembled WGS sequence"/>
</dbReference>
<evidence type="ECO:0000256" key="1">
    <source>
        <dbReference type="SAM" id="Coils"/>
    </source>
</evidence>
<organism evidence="2 3">
    <name type="scientific">Actinoallomurus iriomotensis</name>
    <dbReference type="NCBI Taxonomy" id="478107"/>
    <lineage>
        <taxon>Bacteria</taxon>
        <taxon>Bacillati</taxon>
        <taxon>Actinomycetota</taxon>
        <taxon>Actinomycetes</taxon>
        <taxon>Streptosporangiales</taxon>
        <taxon>Thermomonosporaceae</taxon>
        <taxon>Actinoallomurus</taxon>
    </lineage>
</organism>
<proteinExistence type="predicted"/>
<dbReference type="AlphaFoldDB" id="A0A9W6VV98"/>
<name>A0A9W6VV98_9ACTN</name>
<evidence type="ECO:0000313" key="2">
    <source>
        <dbReference type="EMBL" id="GLY81575.1"/>
    </source>
</evidence>
<accession>A0A9W6VV98</accession>
<dbReference type="EMBL" id="BSTJ01000020">
    <property type="protein sequence ID" value="GLY81575.1"/>
    <property type="molecule type" value="Genomic_DNA"/>
</dbReference>
<feature type="coiled-coil region" evidence="1">
    <location>
        <begin position="119"/>
        <end position="149"/>
    </location>
</feature>
<feature type="coiled-coil region" evidence="1">
    <location>
        <begin position="16"/>
        <end position="43"/>
    </location>
</feature>
<evidence type="ECO:0000313" key="3">
    <source>
        <dbReference type="Proteomes" id="UP001165135"/>
    </source>
</evidence>
<keyword evidence="1" id="KW-0175">Coiled coil</keyword>
<sequence>MNLDINPTAPYIPGIAEAEAEALADAVERYEDALEEYRDVIADDWQDRAIARETALTAREVAENGKRDDKRPPELTTASVKRAEALARLGVIRAEVSRCDTAAKDAIREQVPADVAPSAERVRDALAAYEAAIEALVKAEREAREALSRAVAIRHIADGGSLHQDPGVFAGDHAFGSASTAVAQAREVLIRAQNYATRKVGVR</sequence>
<comment type="caution">
    <text evidence="2">The sequence shown here is derived from an EMBL/GenBank/DDBJ whole genome shotgun (WGS) entry which is preliminary data.</text>
</comment>
<protein>
    <submittedName>
        <fullName evidence="2">Uncharacterized protein</fullName>
    </submittedName>
</protein>